<keyword evidence="1" id="KW-0812">Transmembrane</keyword>
<evidence type="ECO:0008006" key="4">
    <source>
        <dbReference type="Google" id="ProtNLM"/>
    </source>
</evidence>
<accession>A0AA92C305</accession>
<name>A0AA92C305_RHIRH</name>
<dbReference type="RefSeq" id="WP_062427082.1">
    <property type="nucleotide sequence ID" value="NZ_QDFR01000003.1"/>
</dbReference>
<gene>
    <name evidence="2" type="ORF">DC430_11860</name>
</gene>
<sequence length="125" mass="14342">MALPDKDMRGGLKDQVLAGKYVLGALPEDVKAELAERVRKDQQFATIVRRWEDNLAETEVREQRTFASYVDASMDHALRRSDDKLHRSIYGRFAILTALWNSTRFWRMTTLAAVLWAAVLLFTAV</sequence>
<dbReference type="AlphaFoldDB" id="A0AA92C305"/>
<reference evidence="2 3" key="1">
    <citation type="submission" date="2018-04" db="EMBL/GenBank/DDBJ databases">
        <authorList>
            <person name="Hagen T."/>
        </authorList>
    </citation>
    <scope>NUCLEOTIDE SEQUENCE [LARGE SCALE GENOMIC DNA]</scope>
    <source>
        <strain evidence="2 3">TPD7009</strain>
    </source>
</reference>
<comment type="caution">
    <text evidence="2">The sequence shown here is derived from an EMBL/GenBank/DDBJ whole genome shotgun (WGS) entry which is preliminary data.</text>
</comment>
<evidence type="ECO:0000313" key="3">
    <source>
        <dbReference type="Proteomes" id="UP000244335"/>
    </source>
</evidence>
<protein>
    <recommendedName>
        <fullName evidence="4">RNA polymerase subunit sigma-70</fullName>
    </recommendedName>
</protein>
<feature type="transmembrane region" description="Helical" evidence="1">
    <location>
        <begin position="105"/>
        <end position="124"/>
    </location>
</feature>
<organism evidence="2 3">
    <name type="scientific">Rhizobium rhizogenes</name>
    <name type="common">Agrobacterium rhizogenes</name>
    <dbReference type="NCBI Taxonomy" id="359"/>
    <lineage>
        <taxon>Bacteria</taxon>
        <taxon>Pseudomonadati</taxon>
        <taxon>Pseudomonadota</taxon>
        <taxon>Alphaproteobacteria</taxon>
        <taxon>Hyphomicrobiales</taxon>
        <taxon>Rhizobiaceae</taxon>
        <taxon>Rhizobium/Agrobacterium group</taxon>
        <taxon>Rhizobium</taxon>
    </lineage>
</organism>
<proteinExistence type="predicted"/>
<dbReference type="EMBL" id="QDFR01000003">
    <property type="protein sequence ID" value="PVE53950.1"/>
    <property type="molecule type" value="Genomic_DNA"/>
</dbReference>
<evidence type="ECO:0000256" key="1">
    <source>
        <dbReference type="SAM" id="Phobius"/>
    </source>
</evidence>
<evidence type="ECO:0000313" key="2">
    <source>
        <dbReference type="EMBL" id="PVE53950.1"/>
    </source>
</evidence>
<dbReference type="Proteomes" id="UP000244335">
    <property type="component" value="Unassembled WGS sequence"/>
</dbReference>
<keyword evidence="1" id="KW-0472">Membrane</keyword>
<dbReference type="GeneID" id="301040285"/>
<keyword evidence="1" id="KW-1133">Transmembrane helix</keyword>